<name>A0A437MCT7_9PROT</name>
<dbReference type="GO" id="GO:0016829">
    <property type="term" value="F:lyase activity"/>
    <property type="evidence" value="ECO:0007669"/>
    <property type="project" value="UniProtKB-KW"/>
</dbReference>
<dbReference type="Gene3D" id="3.40.50.11310">
    <property type="entry name" value="Bacterial phosphonate metabolism protein PhnH"/>
    <property type="match status" value="1"/>
</dbReference>
<accession>A0A437MCT7</accession>
<dbReference type="NCBIfam" id="TIGR03292">
    <property type="entry name" value="PhnH_redo"/>
    <property type="match status" value="1"/>
</dbReference>
<evidence type="ECO:0000313" key="1">
    <source>
        <dbReference type="EMBL" id="RVT95445.1"/>
    </source>
</evidence>
<dbReference type="Pfam" id="PF05845">
    <property type="entry name" value="PhnH"/>
    <property type="match status" value="1"/>
</dbReference>
<comment type="caution">
    <text evidence="1">The sequence shown here is derived from an EMBL/GenBank/DDBJ whole genome shotgun (WGS) entry which is preliminary data.</text>
</comment>
<dbReference type="OrthoDB" id="9814509at2"/>
<dbReference type="InterPro" id="IPR038058">
    <property type="entry name" value="PhnH-like_sp"/>
</dbReference>
<dbReference type="InterPro" id="IPR008772">
    <property type="entry name" value="Phosphonate_metab_PhnH"/>
</dbReference>
<dbReference type="SUPFAM" id="SSF159709">
    <property type="entry name" value="PhnH-like"/>
    <property type="match status" value="1"/>
</dbReference>
<dbReference type="AlphaFoldDB" id="A0A437MCT7"/>
<dbReference type="EMBL" id="SACL01000006">
    <property type="protein sequence ID" value="RVT95445.1"/>
    <property type="molecule type" value="Genomic_DNA"/>
</dbReference>
<evidence type="ECO:0000313" key="2">
    <source>
        <dbReference type="Proteomes" id="UP000282957"/>
    </source>
</evidence>
<dbReference type="GO" id="GO:0019634">
    <property type="term" value="P:organic phosphonate metabolic process"/>
    <property type="evidence" value="ECO:0007669"/>
    <property type="project" value="InterPro"/>
</dbReference>
<reference evidence="1 2" key="1">
    <citation type="submission" date="2019-01" db="EMBL/GenBank/DDBJ databases">
        <authorList>
            <person name="Chen W.-M."/>
        </authorList>
    </citation>
    <scope>NUCLEOTIDE SEQUENCE [LARGE SCALE GENOMIC DNA]</scope>
    <source>
        <strain evidence="1 2">CCP-6</strain>
    </source>
</reference>
<gene>
    <name evidence="1" type="primary">phnH</name>
    <name evidence="1" type="ORF">EOD42_17860</name>
</gene>
<dbReference type="RefSeq" id="WP_127788930.1">
    <property type="nucleotide sequence ID" value="NZ_SACL01000006.1"/>
</dbReference>
<sequence length="186" mass="19360">MMQPGFADPVLDAQSAFRAVLEALSHPGRIIPIAPAPIPPAPLSPAMGALALALCDADTPVWQDGGAQAADWLRFHTGAPFAEAPAAMFLFATGRPPALSTLNLGTDEVPQDGATLVLNVASLKAQGTLRLRGPGIKDEVSLGVEGLPENFLAERAALRPHFPRGLDIVFCCGAQIAALPRTTEVI</sequence>
<dbReference type="PIRSF" id="PIRSF020680">
    <property type="entry name" value="PhnH"/>
    <property type="match status" value="1"/>
</dbReference>
<dbReference type="Proteomes" id="UP000282957">
    <property type="component" value="Unassembled WGS sequence"/>
</dbReference>
<keyword evidence="1" id="KW-0456">Lyase</keyword>
<keyword evidence="2" id="KW-1185">Reference proteome</keyword>
<protein>
    <submittedName>
        <fullName evidence="1">Phosphonate C-P lyase system protein PhnH</fullName>
    </submittedName>
</protein>
<organism evidence="1 2">
    <name type="scientific">Rhodovarius crocodyli</name>
    <dbReference type="NCBI Taxonomy" id="1979269"/>
    <lineage>
        <taxon>Bacteria</taxon>
        <taxon>Pseudomonadati</taxon>
        <taxon>Pseudomonadota</taxon>
        <taxon>Alphaproteobacteria</taxon>
        <taxon>Acetobacterales</taxon>
        <taxon>Roseomonadaceae</taxon>
        <taxon>Rhodovarius</taxon>
    </lineage>
</organism>
<proteinExistence type="predicted"/>